<evidence type="ECO:0000313" key="3">
    <source>
        <dbReference type="Proteomes" id="UP000594480"/>
    </source>
</evidence>
<evidence type="ECO:0000313" key="2">
    <source>
        <dbReference type="EMBL" id="QPE04649.1"/>
    </source>
</evidence>
<feature type="region of interest" description="Disordered" evidence="1">
    <location>
        <begin position="203"/>
        <end position="238"/>
    </location>
</feature>
<feature type="compositionally biased region" description="Basic and acidic residues" evidence="1">
    <location>
        <begin position="229"/>
        <end position="238"/>
    </location>
</feature>
<proteinExistence type="predicted"/>
<protein>
    <recommendedName>
        <fullName evidence="4">ABC transporter ATP-binding protein</fullName>
    </recommendedName>
</protein>
<name>A0A7S8MWL9_9MICO</name>
<keyword evidence="3" id="KW-1185">Reference proteome</keyword>
<dbReference type="Proteomes" id="UP000594480">
    <property type="component" value="Chromosome"/>
</dbReference>
<sequence length="238" mass="25316">MHVELSDISKGRRGIALPHLSLTYGNSLARLAVAETEQRPTVLGLIAAGRMTPDTGTVRIDGVPDRAALRRRVALVDAPEVSDPAPNVTVAGIVAEELMFAGRPASPRAVKRWLTSHDAASLARRPIADVAPADRIRLLMELAILRPDVEGLVLVSPDRHGGHPERWWQIAAGFAERGTSVLVIAGAASGAVLADIAPRAELGPPDLGDILTTETETDTDTDTETDTATDTREEEVQP</sequence>
<evidence type="ECO:0008006" key="4">
    <source>
        <dbReference type="Google" id="ProtNLM"/>
    </source>
</evidence>
<accession>A0A7S8MWL9</accession>
<dbReference type="Gene3D" id="3.40.50.300">
    <property type="entry name" value="P-loop containing nucleotide triphosphate hydrolases"/>
    <property type="match status" value="1"/>
</dbReference>
<evidence type="ECO:0000256" key="1">
    <source>
        <dbReference type="SAM" id="MobiDB-lite"/>
    </source>
</evidence>
<organism evidence="2 3">
    <name type="scientific">Microbacterium schleiferi</name>
    <dbReference type="NCBI Taxonomy" id="69362"/>
    <lineage>
        <taxon>Bacteria</taxon>
        <taxon>Bacillati</taxon>
        <taxon>Actinomycetota</taxon>
        <taxon>Actinomycetes</taxon>
        <taxon>Micrococcales</taxon>
        <taxon>Microbacteriaceae</taxon>
        <taxon>Microbacterium</taxon>
    </lineage>
</organism>
<gene>
    <name evidence="2" type="ORF">IT882_00240</name>
</gene>
<reference evidence="2 3" key="1">
    <citation type="submission" date="2020-11" db="EMBL/GenBank/DDBJ databases">
        <title>Amino acid is mineralized and recycled by bacteria in oceanic microbiome.</title>
        <authorList>
            <person name="Zheng L.Y."/>
        </authorList>
    </citation>
    <scope>NUCLEOTIDE SEQUENCE [LARGE SCALE GENOMIC DNA]</scope>
    <source>
        <strain evidence="2 3">A32-1</strain>
    </source>
</reference>
<dbReference type="RefSeq" id="WP_195692676.1">
    <property type="nucleotide sequence ID" value="NZ_CP064760.1"/>
</dbReference>
<dbReference type="EMBL" id="CP064760">
    <property type="protein sequence ID" value="QPE04649.1"/>
    <property type="molecule type" value="Genomic_DNA"/>
</dbReference>
<dbReference type="KEGG" id="msf:IT882_00240"/>
<feature type="compositionally biased region" description="Acidic residues" evidence="1">
    <location>
        <begin position="215"/>
        <end position="228"/>
    </location>
</feature>
<dbReference type="InterPro" id="IPR027417">
    <property type="entry name" value="P-loop_NTPase"/>
</dbReference>
<dbReference type="AlphaFoldDB" id="A0A7S8MWL9"/>